<dbReference type="GO" id="GO:0005886">
    <property type="term" value="C:plasma membrane"/>
    <property type="evidence" value="ECO:0007669"/>
    <property type="project" value="TreeGrafter"/>
</dbReference>
<name>A0A3B3QE32_9TELE</name>
<evidence type="ECO:0000256" key="1">
    <source>
        <dbReference type="ARBA" id="ARBA00022723"/>
    </source>
</evidence>
<dbReference type="InterPro" id="IPR002048">
    <property type="entry name" value="EF_hand_dom"/>
</dbReference>
<feature type="region of interest" description="Disordered" evidence="3">
    <location>
        <begin position="710"/>
        <end position="762"/>
    </location>
</feature>
<evidence type="ECO:0000259" key="4">
    <source>
        <dbReference type="PROSITE" id="PS50031"/>
    </source>
</evidence>
<keyword evidence="7" id="KW-1185">Reference proteome</keyword>
<feature type="compositionally biased region" description="Pro residues" evidence="3">
    <location>
        <begin position="512"/>
        <end position="521"/>
    </location>
</feature>
<dbReference type="PANTHER" id="PTHR11216">
    <property type="entry name" value="EH DOMAIN"/>
    <property type="match status" value="1"/>
</dbReference>
<dbReference type="SMART" id="SM00027">
    <property type="entry name" value="EH"/>
    <property type="match status" value="2"/>
</dbReference>
<feature type="compositionally biased region" description="Pro residues" evidence="3">
    <location>
        <begin position="163"/>
        <end position="176"/>
    </location>
</feature>
<dbReference type="Pfam" id="PF12763">
    <property type="entry name" value="EH"/>
    <property type="match status" value="2"/>
</dbReference>
<keyword evidence="1" id="KW-0479">Metal-binding</keyword>
<feature type="region of interest" description="Disordered" evidence="3">
    <location>
        <begin position="107"/>
        <end position="177"/>
    </location>
</feature>
<feature type="domain" description="EH" evidence="4">
    <location>
        <begin position="252"/>
        <end position="341"/>
    </location>
</feature>
<evidence type="ECO:0000256" key="2">
    <source>
        <dbReference type="ARBA" id="ARBA00022837"/>
    </source>
</evidence>
<feature type="domain" description="EH" evidence="4">
    <location>
        <begin position="20"/>
        <end position="104"/>
    </location>
</feature>
<dbReference type="GO" id="GO:0005509">
    <property type="term" value="F:calcium ion binding"/>
    <property type="evidence" value="ECO:0007669"/>
    <property type="project" value="InterPro"/>
</dbReference>
<dbReference type="CDD" id="cd00052">
    <property type="entry name" value="EH"/>
    <property type="match status" value="1"/>
</dbReference>
<proteinExistence type="predicted"/>
<feature type="compositionally biased region" description="Polar residues" evidence="3">
    <location>
        <begin position="711"/>
        <end position="720"/>
    </location>
</feature>
<feature type="region of interest" description="Disordered" evidence="3">
    <location>
        <begin position="554"/>
        <end position="611"/>
    </location>
</feature>
<dbReference type="PROSITE" id="PS50222">
    <property type="entry name" value="EF_HAND_2"/>
    <property type="match status" value="1"/>
</dbReference>
<dbReference type="InterPro" id="IPR011992">
    <property type="entry name" value="EF-hand-dom_pair"/>
</dbReference>
<evidence type="ECO:0000259" key="5">
    <source>
        <dbReference type="PROSITE" id="PS50222"/>
    </source>
</evidence>
<dbReference type="GO" id="GO:0016197">
    <property type="term" value="P:endosomal transport"/>
    <property type="evidence" value="ECO:0007669"/>
    <property type="project" value="TreeGrafter"/>
</dbReference>
<dbReference type="GO" id="GO:0005737">
    <property type="term" value="C:cytoplasm"/>
    <property type="evidence" value="ECO:0007669"/>
    <property type="project" value="TreeGrafter"/>
</dbReference>
<dbReference type="Proteomes" id="UP000261540">
    <property type="component" value="Unplaced"/>
</dbReference>
<dbReference type="InterPro" id="IPR000261">
    <property type="entry name" value="EH_dom"/>
</dbReference>
<dbReference type="AlphaFoldDB" id="A0A3B3QE32"/>
<feature type="domain" description="EF-hand" evidence="5">
    <location>
        <begin position="285"/>
        <end position="320"/>
    </location>
</feature>
<dbReference type="PROSITE" id="PS50031">
    <property type="entry name" value="EH"/>
    <property type="match status" value="2"/>
</dbReference>
<reference evidence="6" key="1">
    <citation type="submission" date="2025-08" db="UniProtKB">
        <authorList>
            <consortium name="Ensembl"/>
        </authorList>
    </citation>
    <scope>IDENTIFICATION</scope>
</reference>
<dbReference type="GO" id="GO:0006897">
    <property type="term" value="P:endocytosis"/>
    <property type="evidence" value="ECO:0007669"/>
    <property type="project" value="TreeGrafter"/>
</dbReference>
<dbReference type="GeneTree" id="ENSGT00940000158080"/>
<feature type="compositionally biased region" description="Polar residues" evidence="3">
    <location>
        <begin position="121"/>
        <end position="136"/>
    </location>
</feature>
<dbReference type="Ensembl" id="ENSPKIT00000028390.1">
    <property type="protein sequence ID" value="ENSPKIP00000004408.1"/>
    <property type="gene ID" value="ENSPKIG00000021514.1"/>
</dbReference>
<organism evidence="6 7">
    <name type="scientific">Paramormyrops kingsleyae</name>
    <dbReference type="NCBI Taxonomy" id="1676925"/>
    <lineage>
        <taxon>Eukaryota</taxon>
        <taxon>Metazoa</taxon>
        <taxon>Chordata</taxon>
        <taxon>Craniata</taxon>
        <taxon>Vertebrata</taxon>
        <taxon>Euteleostomi</taxon>
        <taxon>Actinopterygii</taxon>
        <taxon>Neopterygii</taxon>
        <taxon>Teleostei</taxon>
        <taxon>Osteoglossocephala</taxon>
        <taxon>Osteoglossomorpha</taxon>
        <taxon>Osteoglossiformes</taxon>
        <taxon>Mormyridae</taxon>
        <taxon>Paramormyrops</taxon>
    </lineage>
</organism>
<feature type="compositionally biased region" description="Polar residues" evidence="3">
    <location>
        <begin position="489"/>
        <end position="503"/>
    </location>
</feature>
<evidence type="ECO:0000313" key="7">
    <source>
        <dbReference type="Proteomes" id="UP000261540"/>
    </source>
</evidence>
<sequence length="762" mass="83930">MDRGPGTASGGSFISISENEQRCYSGLSTLCQADSSGKLAASKVGELFRASQLPAETLHQITDVCGAKRLGYFGSGQFYVALKLLAAAQAGLPVSLESIKEELPLPRFADMKDDRDPRYPSRSQSSDTPSHQSAAASESVPRAPMDRGAVRHQGSISERKEPWSPPPSPCRSPPDSPLSYHSYAYSIPRNGADAHLGQTPGVSVWAQDTSSPLHYGAKPPMEHTSSRHSAERPVDHGIVDYPDDPWRITPEQREYYTNQFRSVQPDLGALILGSVARNFFTKSKLPIPELSHIWELSDMDRDGALTLAEFCTAFHLIVARKNGYPLPESLPPSLLPSFAEKDAAPPKLVSEDMFFETSGAPQQTDLVLAERTEPLISFEEPDPGPSLQEKSESEHKALLSEMITPKQDLAEELPQSAFSPKRAPVTTDQEKPPERFHRAPEQDPPHEPEPHVRSRARPRSYSSTSIEEAMKKAEQPPTPPPRPQKSHSRASSLDLNRLFQQGTHGLKSGYLPHPPALPPRPTATQIPHVPPSTEQSSQKAVRQPDFADFDRFREEPPQEMGLLQPPQKPLRRKYHPESQARDPAQTFGSPAHPPGGNRPPQKLSSGQKKDVQLAIRKNKETNAVLMRLNSELQQQLKVGAAFPLGCCALYTLGKFQVLTLVRLQVPPLLVSLRTLAEQSARRMGFPLRAMHHQPACWLSVAAHVIPVRDTLPSSPKQQQGDGKRIPPLPNMTQRPGTEAVLQSELPQAPPTRGEPIPCHCRS</sequence>
<protein>
    <submittedName>
        <fullName evidence="6">RalBP1-associated Eps domain-containing protein 2-like</fullName>
    </submittedName>
</protein>
<feature type="compositionally biased region" description="Basic and acidic residues" evidence="3">
    <location>
        <begin position="428"/>
        <end position="452"/>
    </location>
</feature>
<feature type="compositionally biased region" description="Basic and acidic residues" evidence="3">
    <location>
        <begin position="107"/>
        <end position="119"/>
    </location>
</feature>
<dbReference type="STRING" id="1676925.ENSPKIP00000004408"/>
<dbReference type="SUPFAM" id="SSF47473">
    <property type="entry name" value="EF-hand"/>
    <property type="match status" value="2"/>
</dbReference>
<dbReference type="PANTHER" id="PTHR11216:SF64">
    <property type="entry name" value="RALBP1-ASSOCIATED EPS DOMAIN-CONTAINING PROTEIN 2"/>
    <property type="match status" value="1"/>
</dbReference>
<evidence type="ECO:0000313" key="6">
    <source>
        <dbReference type="Ensembl" id="ENSPKIP00000004408.1"/>
    </source>
</evidence>
<evidence type="ECO:0000256" key="3">
    <source>
        <dbReference type="SAM" id="MobiDB-lite"/>
    </source>
</evidence>
<feature type="region of interest" description="Disordered" evidence="3">
    <location>
        <begin position="413"/>
        <end position="542"/>
    </location>
</feature>
<dbReference type="InterPro" id="IPR018247">
    <property type="entry name" value="EF_Hand_1_Ca_BS"/>
</dbReference>
<dbReference type="Gene3D" id="1.10.238.10">
    <property type="entry name" value="EF-hand"/>
    <property type="match status" value="2"/>
</dbReference>
<keyword evidence="2" id="KW-0106">Calcium</keyword>
<reference evidence="6" key="2">
    <citation type="submission" date="2025-09" db="UniProtKB">
        <authorList>
            <consortium name="Ensembl"/>
        </authorList>
    </citation>
    <scope>IDENTIFICATION</scope>
</reference>
<dbReference type="PROSITE" id="PS00018">
    <property type="entry name" value="EF_HAND_1"/>
    <property type="match status" value="1"/>
</dbReference>
<accession>A0A3B3QE32</accession>